<dbReference type="AlphaFoldDB" id="A0AB34J7Y3"/>
<sequence length="106" mass="11415">MQQRPWGSCLWRICASQGAPCKRAGRREVGEMRSHTQHGTGCGVHFVEESGAGVAGTGCDGQRALRMPSPLLRISVGNVWRWGSAPERCLSIDCAVQSAGSVEYNL</sequence>
<dbReference type="EMBL" id="JBGBPQ010000012">
    <property type="protein sequence ID" value="KAL1514728.1"/>
    <property type="molecule type" value="Genomic_DNA"/>
</dbReference>
<keyword evidence="2" id="KW-1185">Reference proteome</keyword>
<evidence type="ECO:0000313" key="1">
    <source>
        <dbReference type="EMBL" id="KAL1514728.1"/>
    </source>
</evidence>
<protein>
    <submittedName>
        <fullName evidence="1">Uncharacterized protein</fullName>
    </submittedName>
</protein>
<evidence type="ECO:0000313" key="2">
    <source>
        <dbReference type="Proteomes" id="UP001515480"/>
    </source>
</evidence>
<dbReference type="Proteomes" id="UP001515480">
    <property type="component" value="Unassembled WGS sequence"/>
</dbReference>
<reference evidence="1 2" key="1">
    <citation type="journal article" date="2024" name="Science">
        <title>Giant polyketide synthase enzymes in the biosynthesis of giant marine polyether toxins.</title>
        <authorList>
            <person name="Fallon T.R."/>
            <person name="Shende V.V."/>
            <person name="Wierzbicki I.H."/>
            <person name="Pendleton A.L."/>
            <person name="Watervoot N.F."/>
            <person name="Auber R.P."/>
            <person name="Gonzalez D.J."/>
            <person name="Wisecaver J.H."/>
            <person name="Moore B.S."/>
        </authorList>
    </citation>
    <scope>NUCLEOTIDE SEQUENCE [LARGE SCALE GENOMIC DNA]</scope>
    <source>
        <strain evidence="1 2">12B1</strain>
    </source>
</reference>
<gene>
    <name evidence="1" type="ORF">AB1Y20_003815</name>
</gene>
<accession>A0AB34J7Y3</accession>
<proteinExistence type="predicted"/>
<organism evidence="1 2">
    <name type="scientific">Prymnesium parvum</name>
    <name type="common">Toxic golden alga</name>
    <dbReference type="NCBI Taxonomy" id="97485"/>
    <lineage>
        <taxon>Eukaryota</taxon>
        <taxon>Haptista</taxon>
        <taxon>Haptophyta</taxon>
        <taxon>Prymnesiophyceae</taxon>
        <taxon>Prymnesiales</taxon>
        <taxon>Prymnesiaceae</taxon>
        <taxon>Prymnesium</taxon>
    </lineage>
</organism>
<name>A0AB34J7Y3_PRYPA</name>
<comment type="caution">
    <text evidence="1">The sequence shown here is derived from an EMBL/GenBank/DDBJ whole genome shotgun (WGS) entry which is preliminary data.</text>
</comment>